<reference evidence="2 3" key="1">
    <citation type="submission" date="2020-08" db="EMBL/GenBank/DDBJ databases">
        <title>Genomic Encyclopedia of Type Strains, Phase IV (KMG-IV): sequencing the most valuable type-strain genomes for metagenomic binning, comparative biology and taxonomic classification.</title>
        <authorList>
            <person name="Goeker M."/>
        </authorList>
    </citation>
    <scope>NUCLEOTIDE SEQUENCE [LARGE SCALE GENOMIC DNA]</scope>
    <source>
        <strain evidence="2 3">DSM 26723</strain>
    </source>
</reference>
<feature type="chain" id="PRO_5032741847" description="Lipoprotein" evidence="1">
    <location>
        <begin position="22"/>
        <end position="172"/>
    </location>
</feature>
<comment type="caution">
    <text evidence="2">The sequence shown here is derived from an EMBL/GenBank/DDBJ whole genome shotgun (WGS) entry which is preliminary data.</text>
</comment>
<dbReference type="Proteomes" id="UP000588068">
    <property type="component" value="Unassembled WGS sequence"/>
</dbReference>
<protein>
    <recommendedName>
        <fullName evidence="4">Lipoprotein</fullName>
    </recommendedName>
</protein>
<dbReference type="AlphaFoldDB" id="A0A841HVM7"/>
<keyword evidence="1" id="KW-0732">Signal</keyword>
<proteinExistence type="predicted"/>
<dbReference type="RefSeq" id="WP_184335643.1">
    <property type="nucleotide sequence ID" value="NZ_JACHHZ010000007.1"/>
</dbReference>
<name>A0A841HVM7_9GAMM</name>
<evidence type="ECO:0000313" key="3">
    <source>
        <dbReference type="Proteomes" id="UP000588068"/>
    </source>
</evidence>
<evidence type="ECO:0000256" key="1">
    <source>
        <dbReference type="SAM" id="SignalP"/>
    </source>
</evidence>
<sequence length="172" mass="18444">MSRWAISVLCVAGCLSGCVTTLPPAPTPSQIETLQSREYEHDRAIAFGSVLSAFQELGYFIDSADPVTGLVTASSPTDDKTNFLEGLSGVMATGRTRATAVVEEIRPGFVRVRLDFVDSRHRSNPGTFAVTNPIGSGTGDRETLILDPKIYETAFEKVSDAIVARSSSESVR</sequence>
<gene>
    <name evidence="2" type="ORF">HNQ60_005172</name>
</gene>
<dbReference type="EMBL" id="JACHHZ010000007">
    <property type="protein sequence ID" value="MBB6096250.1"/>
    <property type="molecule type" value="Genomic_DNA"/>
</dbReference>
<keyword evidence="3" id="KW-1185">Reference proteome</keyword>
<evidence type="ECO:0008006" key="4">
    <source>
        <dbReference type="Google" id="ProtNLM"/>
    </source>
</evidence>
<accession>A0A841HVM7</accession>
<organism evidence="2 3">
    <name type="scientific">Povalibacter uvarum</name>
    <dbReference type="NCBI Taxonomy" id="732238"/>
    <lineage>
        <taxon>Bacteria</taxon>
        <taxon>Pseudomonadati</taxon>
        <taxon>Pseudomonadota</taxon>
        <taxon>Gammaproteobacteria</taxon>
        <taxon>Steroidobacterales</taxon>
        <taxon>Steroidobacteraceae</taxon>
        <taxon>Povalibacter</taxon>
    </lineage>
</organism>
<feature type="signal peptide" evidence="1">
    <location>
        <begin position="1"/>
        <end position="21"/>
    </location>
</feature>
<evidence type="ECO:0000313" key="2">
    <source>
        <dbReference type="EMBL" id="MBB6096250.1"/>
    </source>
</evidence>